<organism evidence="4 5">
    <name type="scientific">Alkaliphilus hydrothermalis</name>
    <dbReference type="NCBI Taxonomy" id="1482730"/>
    <lineage>
        <taxon>Bacteria</taxon>
        <taxon>Bacillati</taxon>
        <taxon>Bacillota</taxon>
        <taxon>Clostridia</taxon>
        <taxon>Peptostreptococcales</taxon>
        <taxon>Natronincolaceae</taxon>
        <taxon>Alkaliphilus</taxon>
    </lineage>
</organism>
<protein>
    <submittedName>
        <fullName evidence="4">Prepilin peptidase CpaA</fullName>
        <ecNumber evidence="4">3.4.23.43</ecNumber>
    </submittedName>
</protein>
<dbReference type="InterPro" id="IPR000045">
    <property type="entry name" value="Prepilin_IV_endopep_pep"/>
</dbReference>
<dbReference type="Pfam" id="PF01478">
    <property type="entry name" value="Peptidase_A24"/>
    <property type="match status" value="1"/>
</dbReference>
<comment type="caution">
    <text evidence="4">The sequence shown here is derived from an EMBL/GenBank/DDBJ whole genome shotgun (WGS) entry which is preliminary data.</text>
</comment>
<dbReference type="GO" id="GO:0004190">
    <property type="term" value="F:aspartic-type endopeptidase activity"/>
    <property type="evidence" value="ECO:0007669"/>
    <property type="project" value="UniProtKB-EC"/>
</dbReference>
<keyword evidence="2" id="KW-0472">Membrane</keyword>
<evidence type="ECO:0000313" key="5">
    <source>
        <dbReference type="Proteomes" id="UP001314796"/>
    </source>
</evidence>
<feature type="transmembrane region" description="Helical" evidence="2">
    <location>
        <begin position="158"/>
        <end position="174"/>
    </location>
</feature>
<feature type="transmembrane region" description="Helical" evidence="2">
    <location>
        <begin position="6"/>
        <end position="23"/>
    </location>
</feature>
<gene>
    <name evidence="4" type="ORF">JOC73_002402</name>
</gene>
<keyword evidence="5" id="KW-1185">Reference proteome</keyword>
<comment type="similarity">
    <text evidence="1">Belongs to the peptidase A24 family.</text>
</comment>
<dbReference type="EMBL" id="JAFBEE010000018">
    <property type="protein sequence ID" value="MBM7615828.1"/>
    <property type="molecule type" value="Genomic_DNA"/>
</dbReference>
<proteinExistence type="inferred from homology"/>
<keyword evidence="2" id="KW-1133">Transmembrane helix</keyword>
<dbReference type="InterPro" id="IPR050882">
    <property type="entry name" value="Prepilin_peptidase/N-MTase"/>
</dbReference>
<reference evidence="4 5" key="1">
    <citation type="submission" date="2021-01" db="EMBL/GenBank/DDBJ databases">
        <title>Genomic Encyclopedia of Type Strains, Phase IV (KMG-IV): sequencing the most valuable type-strain genomes for metagenomic binning, comparative biology and taxonomic classification.</title>
        <authorList>
            <person name="Goeker M."/>
        </authorList>
    </citation>
    <scope>NUCLEOTIDE SEQUENCE [LARGE SCALE GENOMIC DNA]</scope>
    <source>
        <strain evidence="4 5">DSM 25890</strain>
    </source>
</reference>
<feature type="transmembrane region" description="Helical" evidence="2">
    <location>
        <begin position="98"/>
        <end position="121"/>
    </location>
</feature>
<keyword evidence="2" id="KW-0812">Transmembrane</keyword>
<dbReference type="PANTHER" id="PTHR30487:SF0">
    <property type="entry name" value="PREPILIN LEADER PEPTIDASE_N-METHYLTRANSFERASE-RELATED"/>
    <property type="match status" value="1"/>
</dbReference>
<dbReference type="EC" id="3.4.23.43" evidence="4"/>
<evidence type="ECO:0000256" key="1">
    <source>
        <dbReference type="ARBA" id="ARBA00005801"/>
    </source>
</evidence>
<evidence type="ECO:0000313" key="4">
    <source>
        <dbReference type="EMBL" id="MBM7615828.1"/>
    </source>
</evidence>
<feature type="transmembrane region" description="Helical" evidence="2">
    <location>
        <begin position="60"/>
        <end position="77"/>
    </location>
</feature>
<dbReference type="Proteomes" id="UP001314796">
    <property type="component" value="Unassembled WGS sequence"/>
</dbReference>
<evidence type="ECO:0000259" key="3">
    <source>
        <dbReference type="Pfam" id="PF01478"/>
    </source>
</evidence>
<feature type="transmembrane region" description="Helical" evidence="2">
    <location>
        <begin position="35"/>
        <end position="54"/>
    </location>
</feature>
<sequence length="177" mass="19661">MVIEKFIFINYGLLIILISMSLYTDWKTNKIKNVIVYPFMVVGLILNLVVGGWIGGLQSFYGIGIPIVLLLIFYIVGAMGAGDLKLFAAIGALMGKDFVLKTMVVSFISGGFIALGLMIIRKNGRQRLKYLINYICMTIISGKINGYTQIKKDRDGKFPFAVAIFTGVMIMIFLKPL</sequence>
<feature type="domain" description="Prepilin type IV endopeptidase peptidase" evidence="3">
    <location>
        <begin position="14"/>
        <end position="115"/>
    </location>
</feature>
<dbReference type="PANTHER" id="PTHR30487">
    <property type="entry name" value="TYPE 4 PREPILIN-LIKE PROTEINS LEADER PEPTIDE-PROCESSING ENZYME"/>
    <property type="match status" value="1"/>
</dbReference>
<accession>A0ABS2NS98</accession>
<dbReference type="RefSeq" id="WP_204403468.1">
    <property type="nucleotide sequence ID" value="NZ_JAFBEE010000018.1"/>
</dbReference>
<dbReference type="Gene3D" id="1.20.120.1220">
    <property type="match status" value="1"/>
</dbReference>
<name>A0ABS2NS98_9FIRM</name>
<evidence type="ECO:0000256" key="2">
    <source>
        <dbReference type="SAM" id="Phobius"/>
    </source>
</evidence>
<keyword evidence="4" id="KW-0378">Hydrolase</keyword>